<dbReference type="Pfam" id="PF04433">
    <property type="entry name" value="SWIRM"/>
    <property type="match status" value="1"/>
</dbReference>
<evidence type="ECO:0000256" key="3">
    <source>
        <dbReference type="ARBA" id="ARBA00023163"/>
    </source>
</evidence>
<dbReference type="Pfam" id="PF00249">
    <property type="entry name" value="Myb_DNA-binding"/>
    <property type="match status" value="1"/>
</dbReference>
<evidence type="ECO:0000313" key="8">
    <source>
        <dbReference type="EMBL" id="RZC60142.1"/>
    </source>
</evidence>
<evidence type="ECO:0008006" key="10">
    <source>
        <dbReference type="Google" id="ProtNLM"/>
    </source>
</evidence>
<evidence type="ECO:0000259" key="5">
    <source>
        <dbReference type="PROSITE" id="PS50090"/>
    </source>
</evidence>
<feature type="domain" description="Myb-like" evidence="5">
    <location>
        <begin position="258"/>
        <end position="295"/>
    </location>
</feature>
<dbReference type="InterPro" id="IPR001005">
    <property type="entry name" value="SANT/Myb"/>
</dbReference>
<dbReference type="PANTHER" id="PTHR12802:SF140">
    <property type="entry name" value="SWI_SNF COMPLEX SUBUNIT SWI3A"/>
    <property type="match status" value="1"/>
</dbReference>
<dbReference type="InterPro" id="IPR032451">
    <property type="entry name" value="SMARCC_C"/>
</dbReference>
<keyword evidence="9" id="KW-1185">Reference proteome</keyword>
<evidence type="ECO:0000256" key="2">
    <source>
        <dbReference type="ARBA" id="ARBA00023125"/>
    </source>
</evidence>
<dbReference type="Pfam" id="PF16495">
    <property type="entry name" value="SWIRM-assoc_1"/>
    <property type="match status" value="1"/>
</dbReference>
<dbReference type="InterPro" id="IPR007526">
    <property type="entry name" value="SWIRM"/>
</dbReference>
<gene>
    <name evidence="8" type="ORF">C5167_021911</name>
</gene>
<dbReference type="Gene3D" id="1.10.10.10">
    <property type="entry name" value="Winged helix-like DNA-binding domain superfamily/Winged helix DNA-binding domain"/>
    <property type="match status" value="1"/>
</dbReference>
<dbReference type="PANTHER" id="PTHR12802">
    <property type="entry name" value="SWI/SNF COMPLEX-RELATED"/>
    <property type="match status" value="1"/>
</dbReference>
<dbReference type="GO" id="GO:0003677">
    <property type="term" value="F:DNA binding"/>
    <property type="evidence" value="ECO:0007669"/>
    <property type="project" value="UniProtKB-KW"/>
</dbReference>
<evidence type="ECO:0000259" key="7">
    <source>
        <dbReference type="PROSITE" id="PS51293"/>
    </source>
</evidence>
<proteinExistence type="predicted"/>
<keyword evidence="2" id="KW-0238">DNA-binding</keyword>
<dbReference type="FunFam" id="1.10.10.10:FF:000020">
    <property type="entry name" value="SWI/SNF complex subunit SMARCC2 isoform c"/>
    <property type="match status" value="1"/>
</dbReference>
<dbReference type="CDD" id="cd00167">
    <property type="entry name" value="SANT"/>
    <property type="match status" value="1"/>
</dbReference>
<dbReference type="PROSITE" id="PS50934">
    <property type="entry name" value="SWIRM"/>
    <property type="match status" value="1"/>
</dbReference>
<keyword evidence="4" id="KW-0539">Nucleus</keyword>
<dbReference type="STRING" id="3469.A0A4Y7JJF3"/>
<dbReference type="SMART" id="SM00717">
    <property type="entry name" value="SANT"/>
    <property type="match status" value="1"/>
</dbReference>
<dbReference type="InterPro" id="IPR017884">
    <property type="entry name" value="SANT_dom"/>
</dbReference>
<dbReference type="AlphaFoldDB" id="A0A4Y7JJF3"/>
<feature type="domain" description="SANT" evidence="7">
    <location>
        <begin position="253"/>
        <end position="304"/>
    </location>
</feature>
<dbReference type="EMBL" id="CM010719">
    <property type="protein sequence ID" value="RZC60142.1"/>
    <property type="molecule type" value="Genomic_DNA"/>
</dbReference>
<dbReference type="Proteomes" id="UP000316621">
    <property type="component" value="Chromosome 5"/>
</dbReference>
<evidence type="ECO:0000256" key="1">
    <source>
        <dbReference type="ARBA" id="ARBA00023015"/>
    </source>
</evidence>
<dbReference type="Gramene" id="RZC60142">
    <property type="protein sequence ID" value="RZC60142"/>
    <property type="gene ID" value="C5167_021911"/>
</dbReference>
<dbReference type="PROSITE" id="PS50090">
    <property type="entry name" value="MYB_LIKE"/>
    <property type="match status" value="1"/>
</dbReference>
<accession>A0A4Y7JJF3</accession>
<dbReference type="Gene3D" id="1.10.10.60">
    <property type="entry name" value="Homeodomain-like"/>
    <property type="match status" value="1"/>
</dbReference>
<keyword evidence="1" id="KW-0805">Transcription regulation</keyword>
<dbReference type="PROSITE" id="PS51293">
    <property type="entry name" value="SANT"/>
    <property type="match status" value="1"/>
</dbReference>
<feature type="domain" description="SWIRM" evidence="6">
    <location>
        <begin position="24"/>
        <end position="121"/>
    </location>
</feature>
<evidence type="ECO:0000259" key="6">
    <source>
        <dbReference type="PROSITE" id="PS50934"/>
    </source>
</evidence>
<evidence type="ECO:0000313" key="9">
    <source>
        <dbReference type="Proteomes" id="UP000316621"/>
    </source>
</evidence>
<dbReference type="SUPFAM" id="SSF46689">
    <property type="entry name" value="Homeodomain-like"/>
    <property type="match status" value="2"/>
</dbReference>
<dbReference type="OMA" id="MFISTTY"/>
<dbReference type="GO" id="GO:0005634">
    <property type="term" value="C:nucleus"/>
    <property type="evidence" value="ECO:0007669"/>
    <property type="project" value="UniProtKB-ARBA"/>
</dbReference>
<dbReference type="InterPro" id="IPR009057">
    <property type="entry name" value="Homeodomain-like_sf"/>
</dbReference>
<protein>
    <recommendedName>
        <fullName evidence="10">SWIRM domain-containing protein</fullName>
    </recommendedName>
</protein>
<name>A0A4Y7JJF3_PAPSO</name>
<keyword evidence="3" id="KW-0804">Transcription</keyword>
<reference evidence="8 9" key="1">
    <citation type="journal article" date="2018" name="Science">
        <title>The opium poppy genome and morphinan production.</title>
        <authorList>
            <person name="Guo L."/>
            <person name="Winzer T."/>
            <person name="Yang X."/>
            <person name="Li Y."/>
            <person name="Ning Z."/>
            <person name="He Z."/>
            <person name="Teodor R."/>
            <person name="Lu Y."/>
            <person name="Bowser T.A."/>
            <person name="Graham I.A."/>
            <person name="Ye K."/>
        </authorList>
    </citation>
    <scope>NUCLEOTIDE SEQUENCE [LARGE SCALE GENOMIC DNA]</scope>
    <source>
        <strain evidence="9">cv. HN1</strain>
        <tissue evidence="8">Leaves</tissue>
    </source>
</reference>
<organism evidence="8 9">
    <name type="scientific">Papaver somniferum</name>
    <name type="common">Opium poppy</name>
    <dbReference type="NCBI Taxonomy" id="3469"/>
    <lineage>
        <taxon>Eukaryota</taxon>
        <taxon>Viridiplantae</taxon>
        <taxon>Streptophyta</taxon>
        <taxon>Embryophyta</taxon>
        <taxon>Tracheophyta</taxon>
        <taxon>Spermatophyta</taxon>
        <taxon>Magnoliopsida</taxon>
        <taxon>Ranunculales</taxon>
        <taxon>Papaveraceae</taxon>
        <taxon>Papaveroideae</taxon>
        <taxon>Papaver</taxon>
    </lineage>
</organism>
<sequence>MEINNDEENSKPLPANEPEQQELYSIPIYSSWFSWDEIHEIETTFLKEFFNGTSISRTPKVYKDYRDFIINKYREDPSRRLTFTEIRKSLIGDVSLLHKVFLFLEKWGLINFSVITSSSPDGGQNTLAIVKDGVDEKIKVKFEEGAPNGVRVVAEPGSVKAVALPKTLNEDVEKGGENGFTVPPLASYNDVFGDLERKEVVCGTCGEDCGSGYYVSDKQKGQVLCVKCFKVYCESKPVEDFNFHDSKESVNNSGTDAWTEAETLLLLESVMKHGDDWDLVAQDVQTKNKLECISRIIELPFGELVLGMTNGKGDEKNTTDANNVKSHEPSSVGLQEIAKETIEKENHYQEPTKETVQTAEVEIEEPPSKRRCIAPFADSGSSLMKQIAKLSTGMGTRIGAAAAEAAIAAICDENPYARVMFEGQAEADTLYPILRHEDEGAPVVEDLKTGEGASIVEDLKTGEGVPMVEDLKTGEGVPMVEDLKTGEGVPMVEDLKTGEGVPIVEDMKTGEKPSELETQEATSDHVPIKLRIRAAMATALGTAAAHSKRLADQEDREIEQLVATIIETQLRKTSLKVKHLEDLELIMEKEYAYIQEQKESIITDWVDVLQGVFRAGIPRWRDRSSVRSFANNVV</sequence>
<evidence type="ECO:0000256" key="4">
    <source>
        <dbReference type="ARBA" id="ARBA00023242"/>
    </source>
</evidence>
<dbReference type="InterPro" id="IPR036388">
    <property type="entry name" value="WH-like_DNA-bd_sf"/>
</dbReference>